<dbReference type="InterPro" id="IPR001059">
    <property type="entry name" value="Transl_elong_P/YeiP_cen"/>
</dbReference>
<dbReference type="InterPro" id="IPR012340">
    <property type="entry name" value="NA-bd_OB-fold"/>
</dbReference>
<dbReference type="InterPro" id="IPR008991">
    <property type="entry name" value="Translation_prot_SH3-like_sf"/>
</dbReference>
<dbReference type="InterPro" id="IPR020599">
    <property type="entry name" value="Transl_elong_fac_P/YeiP"/>
</dbReference>
<dbReference type="InterPro" id="IPR015365">
    <property type="entry name" value="Elong-fact-P_C"/>
</dbReference>
<dbReference type="EMBL" id="JZEY01000061">
    <property type="protein sequence ID" value="KKB07359.1"/>
    <property type="molecule type" value="Genomic_DNA"/>
</dbReference>
<dbReference type="GO" id="GO:0005829">
    <property type="term" value="C:cytosol"/>
    <property type="evidence" value="ECO:0007669"/>
    <property type="project" value="UniProtKB-ARBA"/>
</dbReference>
<dbReference type="AlphaFoldDB" id="A0A0F5FEL3"/>
<dbReference type="FunFam" id="2.40.50.140:FF:000004">
    <property type="entry name" value="Elongation factor P"/>
    <property type="match status" value="1"/>
</dbReference>
<sequence length="189" mass="20992">MVKVIASSLRKGHVVEQDGNLHVVLTAENVHPGKGNSVTNVTMRRISDGVKVIGRWRTVEMVEKADVDDREYDYLYSDGEGHHFMEPATYEQITVGDDVIGDQKAYLADGMKVHLMTHEGIALSMELPQRMTFEIVETEPVVKGQTASSSYKPAVLNNGLRVMVPPHIDAGTRIVILTDDNSYVERAKD</sequence>
<feature type="domain" description="Translation elongation factor P/YeiP central" evidence="11">
    <location>
        <begin position="69"/>
        <end position="123"/>
    </location>
</feature>
<dbReference type="Pfam" id="PF09285">
    <property type="entry name" value="Elong-fact-P_C"/>
    <property type="match status" value="1"/>
</dbReference>
<comment type="subcellular location">
    <subcellularLocation>
        <location evidence="1 7">Cytoplasm</location>
    </subcellularLocation>
</comment>
<dbReference type="SUPFAM" id="SSF50249">
    <property type="entry name" value="Nucleic acid-binding proteins"/>
    <property type="match status" value="2"/>
</dbReference>
<name>A0A0F5FEL3_9HYPH</name>
<keyword evidence="6 7" id="KW-0648">Protein biosynthesis</keyword>
<dbReference type="InterPro" id="IPR013185">
    <property type="entry name" value="Transl_elong_KOW-like"/>
</dbReference>
<dbReference type="HAMAP" id="MF_00141">
    <property type="entry name" value="EF_P"/>
    <property type="match status" value="1"/>
</dbReference>
<dbReference type="PATRIC" id="fig|429727.3.peg.2324"/>
<dbReference type="PANTHER" id="PTHR30053">
    <property type="entry name" value="ELONGATION FACTOR P"/>
    <property type="match status" value="1"/>
</dbReference>
<dbReference type="Proteomes" id="UP000033649">
    <property type="component" value="Unassembled WGS sequence"/>
</dbReference>
<organism evidence="12 13">
    <name type="scientific">Devosia chinhatensis</name>
    <dbReference type="NCBI Taxonomy" id="429727"/>
    <lineage>
        <taxon>Bacteria</taxon>
        <taxon>Pseudomonadati</taxon>
        <taxon>Pseudomonadota</taxon>
        <taxon>Alphaproteobacteria</taxon>
        <taxon>Hyphomicrobiales</taxon>
        <taxon>Devosiaceae</taxon>
        <taxon>Devosia</taxon>
    </lineage>
</organism>
<dbReference type="NCBIfam" id="NF001810">
    <property type="entry name" value="PRK00529.1"/>
    <property type="match status" value="1"/>
</dbReference>
<proteinExistence type="inferred from homology"/>
<dbReference type="SMART" id="SM01185">
    <property type="entry name" value="EFP"/>
    <property type="match status" value="1"/>
</dbReference>
<evidence type="ECO:0000256" key="3">
    <source>
        <dbReference type="ARBA" id="ARBA00009479"/>
    </source>
</evidence>
<dbReference type="GO" id="GO:0043043">
    <property type="term" value="P:peptide biosynthetic process"/>
    <property type="evidence" value="ECO:0007669"/>
    <property type="project" value="InterPro"/>
</dbReference>
<evidence type="ECO:0000313" key="12">
    <source>
        <dbReference type="EMBL" id="KKB07359.1"/>
    </source>
</evidence>
<evidence type="ECO:0000256" key="4">
    <source>
        <dbReference type="ARBA" id="ARBA00022490"/>
    </source>
</evidence>
<dbReference type="Gene3D" id="2.30.30.30">
    <property type="match status" value="1"/>
</dbReference>
<dbReference type="InterPro" id="IPR013852">
    <property type="entry name" value="Transl_elong_P/YeiP_CS"/>
</dbReference>
<accession>A0A0F5FEL3</accession>
<dbReference type="PIRSF" id="PIRSF005901">
    <property type="entry name" value="EF-P"/>
    <property type="match status" value="1"/>
</dbReference>
<evidence type="ECO:0000256" key="2">
    <source>
        <dbReference type="ARBA" id="ARBA00004815"/>
    </source>
</evidence>
<dbReference type="Gene3D" id="2.40.50.140">
    <property type="entry name" value="Nucleic acid-binding proteins"/>
    <property type="match status" value="2"/>
</dbReference>
<gene>
    <name evidence="7" type="primary">efp</name>
    <name evidence="12" type="ORF">VE26_11275</name>
</gene>
<dbReference type="OrthoDB" id="9801844at2"/>
<dbReference type="PANTHER" id="PTHR30053:SF14">
    <property type="entry name" value="TRANSLATION ELONGATION FACTOR KOW-LIKE DOMAIN-CONTAINING PROTEIN"/>
    <property type="match status" value="1"/>
</dbReference>
<feature type="domain" description="Elongation factor P C-terminal" evidence="10">
    <location>
        <begin position="131"/>
        <end position="186"/>
    </location>
</feature>
<evidence type="ECO:0000256" key="9">
    <source>
        <dbReference type="RuleBase" id="RU004389"/>
    </source>
</evidence>
<dbReference type="PROSITE" id="PS01275">
    <property type="entry name" value="EFP"/>
    <property type="match status" value="1"/>
</dbReference>
<dbReference type="Pfam" id="PF01132">
    <property type="entry name" value="EFP"/>
    <property type="match status" value="1"/>
</dbReference>
<keyword evidence="5 7" id="KW-0251">Elongation factor</keyword>
<keyword evidence="13" id="KW-1185">Reference proteome</keyword>
<dbReference type="SUPFAM" id="SSF50104">
    <property type="entry name" value="Translation proteins SH3-like domain"/>
    <property type="match status" value="1"/>
</dbReference>
<evidence type="ECO:0000259" key="10">
    <source>
        <dbReference type="SMART" id="SM00841"/>
    </source>
</evidence>
<dbReference type="NCBIfam" id="TIGR00038">
    <property type="entry name" value="efp"/>
    <property type="match status" value="1"/>
</dbReference>
<evidence type="ECO:0000259" key="11">
    <source>
        <dbReference type="SMART" id="SM01185"/>
    </source>
</evidence>
<protein>
    <recommendedName>
        <fullName evidence="7 8">Elongation factor P</fullName>
        <shortName evidence="7">EF-P</shortName>
    </recommendedName>
</protein>
<comment type="pathway">
    <text evidence="2 7">Protein biosynthesis; polypeptide chain elongation.</text>
</comment>
<dbReference type="STRING" id="429727.VE26_11275"/>
<dbReference type="SMART" id="SM00841">
    <property type="entry name" value="Elong-fact-P_C"/>
    <property type="match status" value="1"/>
</dbReference>
<evidence type="ECO:0000256" key="8">
    <source>
        <dbReference type="NCBIfam" id="TIGR00038"/>
    </source>
</evidence>
<dbReference type="InterPro" id="IPR014722">
    <property type="entry name" value="Rib_uL2_dom2"/>
</dbReference>
<dbReference type="Pfam" id="PF08207">
    <property type="entry name" value="EFP_N"/>
    <property type="match status" value="1"/>
</dbReference>
<comment type="function">
    <text evidence="7">Involved in peptide bond synthesis. Stimulates efficient translation and peptide-bond synthesis on native or reconstituted 70S ribosomes in vitro. Probably functions indirectly by altering the affinity of the ribosome for aminoacyl-tRNA, thus increasing their reactivity as acceptors for peptidyl transferase.</text>
</comment>
<evidence type="ECO:0000256" key="5">
    <source>
        <dbReference type="ARBA" id="ARBA00022768"/>
    </source>
</evidence>
<evidence type="ECO:0000256" key="1">
    <source>
        <dbReference type="ARBA" id="ARBA00004496"/>
    </source>
</evidence>
<dbReference type="RefSeq" id="WP_046105388.1">
    <property type="nucleotide sequence ID" value="NZ_JZEY01000061.1"/>
</dbReference>
<comment type="caution">
    <text evidence="12">The sequence shown here is derived from an EMBL/GenBank/DDBJ whole genome shotgun (WGS) entry which is preliminary data.</text>
</comment>
<evidence type="ECO:0000313" key="13">
    <source>
        <dbReference type="Proteomes" id="UP000033649"/>
    </source>
</evidence>
<reference evidence="12 13" key="1">
    <citation type="submission" date="2015-03" db="EMBL/GenBank/DDBJ databases">
        <authorList>
            <person name="Hassan Y."/>
            <person name="Lepp D."/>
            <person name="Li X.-Z."/>
            <person name="Zhou T."/>
        </authorList>
    </citation>
    <scope>NUCLEOTIDE SEQUENCE [LARGE SCALE GENOMIC DNA]</scope>
    <source>
        <strain evidence="12 13">IPL18</strain>
    </source>
</reference>
<evidence type="ECO:0000256" key="7">
    <source>
        <dbReference type="HAMAP-Rule" id="MF_00141"/>
    </source>
</evidence>
<keyword evidence="4 7" id="KW-0963">Cytoplasm</keyword>
<dbReference type="InterPro" id="IPR011768">
    <property type="entry name" value="Transl_elongation_fac_P"/>
</dbReference>
<comment type="similarity">
    <text evidence="3 7 9">Belongs to the elongation factor P family.</text>
</comment>
<dbReference type="CDD" id="cd05794">
    <property type="entry name" value="S1_EF-P_repeat_2"/>
    <property type="match status" value="1"/>
</dbReference>
<dbReference type="CDD" id="cd04470">
    <property type="entry name" value="S1_EF-P_repeat_1"/>
    <property type="match status" value="1"/>
</dbReference>
<dbReference type="UniPathway" id="UPA00345"/>
<dbReference type="GO" id="GO:0003746">
    <property type="term" value="F:translation elongation factor activity"/>
    <property type="evidence" value="ECO:0007669"/>
    <property type="project" value="UniProtKB-UniRule"/>
</dbReference>
<evidence type="ECO:0000256" key="6">
    <source>
        <dbReference type="ARBA" id="ARBA00022917"/>
    </source>
</evidence>
<dbReference type="FunFam" id="2.40.50.140:FF:000009">
    <property type="entry name" value="Elongation factor P"/>
    <property type="match status" value="1"/>
</dbReference>